<proteinExistence type="predicted"/>
<protein>
    <submittedName>
        <fullName evidence="1">Uncharacterized protein</fullName>
    </submittedName>
</protein>
<organism evidence="1 2">
    <name type="scientific">Halomonas citrativorans</name>
    <dbReference type="NCBI Taxonomy" id="2742612"/>
    <lineage>
        <taxon>Bacteria</taxon>
        <taxon>Pseudomonadati</taxon>
        <taxon>Pseudomonadota</taxon>
        <taxon>Gammaproteobacteria</taxon>
        <taxon>Oceanospirillales</taxon>
        <taxon>Halomonadaceae</taxon>
        <taxon>Halomonas</taxon>
    </lineage>
</organism>
<name>A0A1R4HQK9_9GAMM</name>
<dbReference type="EMBL" id="FUKM01000007">
    <property type="protein sequence ID" value="SJN09808.1"/>
    <property type="molecule type" value="Genomic_DNA"/>
</dbReference>
<comment type="caution">
    <text evidence="1">The sequence shown here is derived from an EMBL/GenBank/DDBJ whole genome shotgun (WGS) entry which is preliminary data.</text>
</comment>
<dbReference type="Proteomes" id="UP000196331">
    <property type="component" value="Unassembled WGS sequence"/>
</dbReference>
<sequence length="42" mass="4503">MIPRSPWHLIYPCALTPAPLRGALAGALRLPRATISPNALII</sequence>
<accession>A0A1R4HQK9</accession>
<reference evidence="1 2" key="1">
    <citation type="submission" date="2017-02" db="EMBL/GenBank/DDBJ databases">
        <authorList>
            <person name="Dridi B."/>
        </authorList>
    </citation>
    <scope>NUCLEOTIDE SEQUENCE [LARGE SCALE GENOMIC DNA]</scope>
    <source>
        <strain evidence="1 2">JB380</strain>
    </source>
</reference>
<dbReference type="AlphaFoldDB" id="A0A1R4HQK9"/>
<gene>
    <name evidence="1" type="ORF">CZ787_02305</name>
</gene>
<evidence type="ECO:0000313" key="2">
    <source>
        <dbReference type="Proteomes" id="UP000196331"/>
    </source>
</evidence>
<evidence type="ECO:0000313" key="1">
    <source>
        <dbReference type="EMBL" id="SJN09808.1"/>
    </source>
</evidence>